<dbReference type="AlphaFoldDB" id="A0A0F8ZFU1"/>
<organism evidence="1">
    <name type="scientific">marine sediment metagenome</name>
    <dbReference type="NCBI Taxonomy" id="412755"/>
    <lineage>
        <taxon>unclassified sequences</taxon>
        <taxon>metagenomes</taxon>
        <taxon>ecological metagenomes</taxon>
    </lineage>
</organism>
<name>A0A0F8ZFU1_9ZZZZ</name>
<proteinExistence type="predicted"/>
<reference evidence="1" key="1">
    <citation type="journal article" date="2015" name="Nature">
        <title>Complex archaea that bridge the gap between prokaryotes and eukaryotes.</title>
        <authorList>
            <person name="Spang A."/>
            <person name="Saw J.H."/>
            <person name="Jorgensen S.L."/>
            <person name="Zaremba-Niedzwiedzka K."/>
            <person name="Martijn J."/>
            <person name="Lind A.E."/>
            <person name="van Eijk R."/>
            <person name="Schleper C."/>
            <person name="Guy L."/>
            <person name="Ettema T.J."/>
        </authorList>
    </citation>
    <scope>NUCLEOTIDE SEQUENCE</scope>
</reference>
<accession>A0A0F8ZFU1</accession>
<evidence type="ECO:0000313" key="1">
    <source>
        <dbReference type="EMBL" id="KKK92682.1"/>
    </source>
</evidence>
<sequence length="71" mass="7796">MIVALHGVGRLGISRLAEDGHGIIEGVVKGWIGQGHIFAEENDFRGPGPSGVNDVIPWRLDHVHHERRDVL</sequence>
<dbReference type="EMBL" id="LAZR01048110">
    <property type="protein sequence ID" value="KKK92682.1"/>
    <property type="molecule type" value="Genomic_DNA"/>
</dbReference>
<feature type="non-terminal residue" evidence="1">
    <location>
        <position position="71"/>
    </location>
</feature>
<gene>
    <name evidence="1" type="ORF">LCGC14_2700500</name>
</gene>
<comment type="caution">
    <text evidence="1">The sequence shown here is derived from an EMBL/GenBank/DDBJ whole genome shotgun (WGS) entry which is preliminary data.</text>
</comment>
<protein>
    <submittedName>
        <fullName evidence="1">Uncharacterized protein</fullName>
    </submittedName>
</protein>